<organism evidence="1 2">
    <name type="scientific">Candidatus Egerieousia excrementavium</name>
    <dbReference type="NCBI Taxonomy" id="2840778"/>
    <lineage>
        <taxon>Bacteria</taxon>
        <taxon>Pseudomonadati</taxon>
        <taxon>Bacteroidota</taxon>
        <taxon>Bacteroidia</taxon>
        <taxon>Bacteroidales</taxon>
        <taxon>Candidatus Egerieousia</taxon>
    </lineage>
</organism>
<name>A0A9D9GXR0_9BACT</name>
<evidence type="ECO:0000313" key="2">
    <source>
        <dbReference type="Proteomes" id="UP000823635"/>
    </source>
</evidence>
<keyword evidence="1" id="KW-0808">Transferase</keyword>
<comment type="caution">
    <text evidence="1">The sequence shown here is derived from an EMBL/GenBank/DDBJ whole genome shotgun (WGS) entry which is preliminary data.</text>
</comment>
<gene>
    <name evidence="1" type="ORF">IAC68_01765</name>
</gene>
<reference evidence="1" key="2">
    <citation type="journal article" date="2021" name="PeerJ">
        <title>Extensive microbial diversity within the chicken gut microbiome revealed by metagenomics and culture.</title>
        <authorList>
            <person name="Gilroy R."/>
            <person name="Ravi A."/>
            <person name="Getino M."/>
            <person name="Pursley I."/>
            <person name="Horton D.L."/>
            <person name="Alikhan N.F."/>
            <person name="Baker D."/>
            <person name="Gharbi K."/>
            <person name="Hall N."/>
            <person name="Watson M."/>
            <person name="Adriaenssens E.M."/>
            <person name="Foster-Nyarko E."/>
            <person name="Jarju S."/>
            <person name="Secka A."/>
            <person name="Antonio M."/>
            <person name="Oren A."/>
            <person name="Chaudhuri R.R."/>
            <person name="La Ragione R."/>
            <person name="Hildebrand F."/>
            <person name="Pallen M.J."/>
        </authorList>
    </citation>
    <scope>NUCLEOTIDE SEQUENCE</scope>
    <source>
        <strain evidence="1">15467</strain>
    </source>
</reference>
<dbReference type="InterPro" id="IPR027417">
    <property type="entry name" value="P-loop_NTPase"/>
</dbReference>
<dbReference type="Pfam" id="PF13189">
    <property type="entry name" value="Cytidylate_kin2"/>
    <property type="match status" value="1"/>
</dbReference>
<sequence>MESRFYITIGRQIGAGGLEVALKLSKIFDIPVYDKELLNKASKESGVSREFFENADETPYKSSGNMLFGLNFSSVGFNDYNISNPISGSNLFKFQCDAIRKIADSRSAIFVGRCADYVLRDHKNCFSAFICANDHDRVERLRLSHRLDGLKKLSDKEVVDYMRKEDKKRASYYNYYSYKQWGAASSYDMTLNSSLMGTEMCAELIKEMVTRILDR</sequence>
<keyword evidence="1" id="KW-0418">Kinase</keyword>
<accession>A0A9D9GXR0</accession>
<dbReference type="AlphaFoldDB" id="A0A9D9GXR0"/>
<dbReference type="GO" id="GO:0016301">
    <property type="term" value="F:kinase activity"/>
    <property type="evidence" value="ECO:0007669"/>
    <property type="project" value="UniProtKB-KW"/>
</dbReference>
<reference evidence="1" key="1">
    <citation type="submission" date="2020-10" db="EMBL/GenBank/DDBJ databases">
        <authorList>
            <person name="Gilroy R."/>
        </authorList>
    </citation>
    <scope>NUCLEOTIDE SEQUENCE</scope>
    <source>
        <strain evidence="1">15467</strain>
    </source>
</reference>
<dbReference type="Proteomes" id="UP000823635">
    <property type="component" value="Unassembled WGS sequence"/>
</dbReference>
<dbReference type="EMBL" id="JADINB010000039">
    <property type="protein sequence ID" value="MBO8428644.1"/>
    <property type="molecule type" value="Genomic_DNA"/>
</dbReference>
<dbReference type="Gene3D" id="3.40.50.300">
    <property type="entry name" value="P-loop containing nucleotide triphosphate hydrolases"/>
    <property type="match status" value="1"/>
</dbReference>
<proteinExistence type="predicted"/>
<protein>
    <submittedName>
        <fullName evidence="1">Cytidylate kinase-like family protein</fullName>
    </submittedName>
</protein>
<evidence type="ECO:0000313" key="1">
    <source>
        <dbReference type="EMBL" id="MBO8428644.1"/>
    </source>
</evidence>